<dbReference type="PANTHER" id="PTHR46759:SF1">
    <property type="entry name" value="LEUCINE-RICH REPEAT-CONTAINING PROTEIN 72"/>
    <property type="match status" value="1"/>
</dbReference>
<dbReference type="InterPro" id="IPR036770">
    <property type="entry name" value="Ankyrin_rpt-contain_sf"/>
</dbReference>
<dbReference type="Gene3D" id="1.25.40.20">
    <property type="entry name" value="Ankyrin repeat-containing domain"/>
    <property type="match status" value="1"/>
</dbReference>
<dbReference type="InterPro" id="IPR042655">
    <property type="entry name" value="LRC72"/>
</dbReference>
<protein>
    <submittedName>
        <fullName evidence="1">Uncharacterized protein</fullName>
    </submittedName>
</protein>
<dbReference type="InterPro" id="IPR001611">
    <property type="entry name" value="Leu-rich_rpt"/>
</dbReference>
<dbReference type="SMART" id="SM00248">
    <property type="entry name" value="ANK"/>
    <property type="match status" value="2"/>
</dbReference>
<name>A0A7S2QRY9_9EUKA</name>
<dbReference type="SMART" id="SM00365">
    <property type="entry name" value="LRR_SD22"/>
    <property type="match status" value="2"/>
</dbReference>
<dbReference type="EMBL" id="HBHC01000654">
    <property type="protein sequence ID" value="CAD9650258.1"/>
    <property type="molecule type" value="Transcribed_RNA"/>
</dbReference>
<dbReference type="InterPro" id="IPR032675">
    <property type="entry name" value="LRR_dom_sf"/>
</dbReference>
<gene>
    <name evidence="1" type="ORF">NSPH01132_LOCUS355</name>
</gene>
<dbReference type="Gene3D" id="3.80.10.10">
    <property type="entry name" value="Ribonuclease Inhibitor"/>
    <property type="match status" value="1"/>
</dbReference>
<dbReference type="InterPro" id="IPR002110">
    <property type="entry name" value="Ankyrin_rpt"/>
</dbReference>
<sequence length="504" mass="57576">MSRFARSTLLHEASVDTAEIKLEDSENFAKTVSDPFSVLPRRDIIIARNTDELHLAGKDIEVLEGFEKLTNLQSLWLNDNKIEDIKHLDHCFGLKLLRLQNNKIKSLKGCLRRTKFMEVLCLANNKIRDLGNTLSYLSHLAYIKNLDLSGNPLCEELNYRIRVINALPSLKVLDNHEITAQEYMKAKKLGPYLKTQKETKQPPHLPFQRAGPKRVPFQNKGKPLFSDLNPEANKLKRRNGWFKSASDGNVELMRSMYTLKMNINALDPKSNLPALTIATLSGALGCVKFLLKKKADPNYVGESGISAIHVAASENRTEILKLLVADKRTNLGLKTKENKSAYDLAVEAKHRECKVMLAKAQNLLFHDENAPPMYNFTTSLFWDDERVGPQVKERFSDFEEEESPTHILVEDVNDFVDSLMLRIKPDSKSIEELRQKFEKKIPYKELVSHLKRASWKPVPIEKRKQWAMELYESSKKIASRAKDEADVKKALKLANHAAFLETQD</sequence>
<dbReference type="PANTHER" id="PTHR46759">
    <property type="entry name" value="LEUCINE-RICH REPEAT-CONTAINING PROTEIN 72"/>
    <property type="match status" value="1"/>
</dbReference>
<dbReference type="SUPFAM" id="SSF48403">
    <property type="entry name" value="Ankyrin repeat"/>
    <property type="match status" value="1"/>
</dbReference>
<evidence type="ECO:0000313" key="1">
    <source>
        <dbReference type="EMBL" id="CAD9650258.1"/>
    </source>
</evidence>
<dbReference type="Pfam" id="PF13637">
    <property type="entry name" value="Ank_4"/>
    <property type="match status" value="1"/>
</dbReference>
<proteinExistence type="predicted"/>
<dbReference type="Pfam" id="PF14580">
    <property type="entry name" value="LRR_9"/>
    <property type="match status" value="1"/>
</dbReference>
<dbReference type="SUPFAM" id="SSF52058">
    <property type="entry name" value="L domain-like"/>
    <property type="match status" value="1"/>
</dbReference>
<dbReference type="PROSITE" id="PS51450">
    <property type="entry name" value="LRR"/>
    <property type="match status" value="1"/>
</dbReference>
<reference evidence="1" key="1">
    <citation type="submission" date="2021-01" db="EMBL/GenBank/DDBJ databases">
        <authorList>
            <person name="Corre E."/>
            <person name="Pelletier E."/>
            <person name="Niang G."/>
            <person name="Scheremetjew M."/>
            <person name="Finn R."/>
            <person name="Kale V."/>
            <person name="Holt S."/>
            <person name="Cochrane G."/>
            <person name="Meng A."/>
            <person name="Brown T."/>
            <person name="Cohen L."/>
        </authorList>
    </citation>
    <scope>NUCLEOTIDE SEQUENCE</scope>
    <source>
        <strain evidence="1">BC52</strain>
    </source>
</reference>
<accession>A0A7S2QRY9</accession>
<organism evidence="1">
    <name type="scientific">Norrisiella sphaerica</name>
    <dbReference type="NCBI Taxonomy" id="552664"/>
    <lineage>
        <taxon>Eukaryota</taxon>
        <taxon>Sar</taxon>
        <taxon>Rhizaria</taxon>
        <taxon>Cercozoa</taxon>
        <taxon>Chlorarachniophyceae</taxon>
        <taxon>Norrisiella</taxon>
    </lineage>
</organism>
<dbReference type="AlphaFoldDB" id="A0A7S2QRY9"/>